<protein>
    <submittedName>
        <fullName evidence="1">Uncharacterized protein</fullName>
    </submittedName>
</protein>
<organism evidence="1 2">
    <name type="scientific">Paragonimus skrjabini miyazakii</name>
    <dbReference type="NCBI Taxonomy" id="59628"/>
    <lineage>
        <taxon>Eukaryota</taxon>
        <taxon>Metazoa</taxon>
        <taxon>Spiralia</taxon>
        <taxon>Lophotrochozoa</taxon>
        <taxon>Platyhelminthes</taxon>
        <taxon>Trematoda</taxon>
        <taxon>Digenea</taxon>
        <taxon>Plagiorchiida</taxon>
        <taxon>Troglotremata</taxon>
        <taxon>Troglotrematidae</taxon>
        <taxon>Paragonimus</taxon>
    </lineage>
</organism>
<keyword evidence="2" id="KW-1185">Reference proteome</keyword>
<reference evidence="1" key="1">
    <citation type="submission" date="2019-07" db="EMBL/GenBank/DDBJ databases">
        <title>Annotation for the trematode Paragonimus miyazaki's.</title>
        <authorList>
            <person name="Choi Y.-J."/>
        </authorList>
    </citation>
    <scope>NUCLEOTIDE SEQUENCE</scope>
    <source>
        <strain evidence="1">Japan</strain>
    </source>
</reference>
<dbReference type="Proteomes" id="UP000822476">
    <property type="component" value="Unassembled WGS sequence"/>
</dbReference>
<accession>A0A8S9YL31</accession>
<evidence type="ECO:0000313" key="2">
    <source>
        <dbReference type="Proteomes" id="UP000822476"/>
    </source>
</evidence>
<name>A0A8S9YL31_9TREM</name>
<comment type="caution">
    <text evidence="1">The sequence shown here is derived from an EMBL/GenBank/DDBJ whole genome shotgun (WGS) entry which is preliminary data.</text>
</comment>
<gene>
    <name evidence="1" type="ORF">EG68_09790</name>
</gene>
<evidence type="ECO:0000313" key="1">
    <source>
        <dbReference type="EMBL" id="KAF7249220.1"/>
    </source>
</evidence>
<sequence>MVINYVTFNSRWSCENKNDGSCNHLSEIKGSPILIRVSYHSQPDFYPSDYCVYHWRRGTGNLRLSINYVYIWRSAAVGQLRQPNFVLVRSTLTDYTLLLVYVKQPFNFQVVIRISSVYCLLIMLLSKRLRRTNYQNGLSTRSHVFCHFQVPWHFNPENCHRHENVHEGPPSYLQTLLQKEPK</sequence>
<dbReference type="EMBL" id="JTDE01005468">
    <property type="protein sequence ID" value="KAF7249220.1"/>
    <property type="molecule type" value="Genomic_DNA"/>
</dbReference>
<dbReference type="AlphaFoldDB" id="A0A8S9YL31"/>
<proteinExistence type="predicted"/>